<organism evidence="2 3">
    <name type="scientific">Niastella koreensis</name>
    <dbReference type="NCBI Taxonomy" id="354356"/>
    <lineage>
        <taxon>Bacteria</taxon>
        <taxon>Pseudomonadati</taxon>
        <taxon>Bacteroidota</taxon>
        <taxon>Chitinophagia</taxon>
        <taxon>Chitinophagales</taxon>
        <taxon>Chitinophagaceae</taxon>
        <taxon>Niastella</taxon>
    </lineage>
</organism>
<evidence type="ECO:0008006" key="4">
    <source>
        <dbReference type="Google" id="ProtNLM"/>
    </source>
</evidence>
<comment type="caution">
    <text evidence="2">The sequence shown here is derived from an EMBL/GenBank/DDBJ whole genome shotgun (WGS) entry which is preliminary data.</text>
</comment>
<dbReference type="EMBL" id="LWBO01000019">
    <property type="protein sequence ID" value="OQP45484.1"/>
    <property type="molecule type" value="Genomic_DNA"/>
</dbReference>
<accession>A0ABX3NT89</accession>
<sequence>MCNYVYNLILYIIKQYNMKPLILFSFLAILFAGACKPSTGTSGPLTGSLDTSTARRLVHNFNGRVYRRNSFPGWHGSRTVWFSRDQLSDLINRIKDENGDGIRFYFAAYDSVEEHGFHCKPNYLDQSTLVMVSTFDTVVVRDGKKDTLHWDYYYNRIGRQGGIITATPENQGELCPPPANCYADGATLLP</sequence>
<keyword evidence="1" id="KW-0732">Signal</keyword>
<proteinExistence type="predicted"/>
<evidence type="ECO:0000256" key="1">
    <source>
        <dbReference type="SAM" id="SignalP"/>
    </source>
</evidence>
<gene>
    <name evidence="2" type="ORF">A4D02_33020</name>
</gene>
<feature type="chain" id="PRO_5045658174" description="Lipoprotein" evidence="1">
    <location>
        <begin position="35"/>
        <end position="190"/>
    </location>
</feature>
<reference evidence="2 3" key="1">
    <citation type="submission" date="2016-04" db="EMBL/GenBank/DDBJ databases">
        <authorList>
            <person name="Chen L."/>
            <person name="Zhuang W."/>
            <person name="Wang G."/>
        </authorList>
    </citation>
    <scope>NUCLEOTIDE SEQUENCE [LARGE SCALE GENOMIC DNA]</scope>
    <source>
        <strain evidence="3">GR20</strain>
    </source>
</reference>
<protein>
    <recommendedName>
        <fullName evidence="4">Lipoprotein</fullName>
    </recommendedName>
</protein>
<keyword evidence="3" id="KW-1185">Reference proteome</keyword>
<dbReference type="Proteomes" id="UP000192277">
    <property type="component" value="Unassembled WGS sequence"/>
</dbReference>
<evidence type="ECO:0000313" key="2">
    <source>
        <dbReference type="EMBL" id="OQP45484.1"/>
    </source>
</evidence>
<evidence type="ECO:0000313" key="3">
    <source>
        <dbReference type="Proteomes" id="UP000192277"/>
    </source>
</evidence>
<name>A0ABX3NT89_9BACT</name>
<feature type="signal peptide" evidence="1">
    <location>
        <begin position="1"/>
        <end position="34"/>
    </location>
</feature>